<dbReference type="InterPro" id="IPR036322">
    <property type="entry name" value="WD40_repeat_dom_sf"/>
</dbReference>
<dbReference type="GO" id="GO:0060271">
    <property type="term" value="P:cilium assembly"/>
    <property type="evidence" value="ECO:0007669"/>
    <property type="project" value="TreeGrafter"/>
</dbReference>
<reference evidence="10 11" key="1">
    <citation type="submission" date="2019-05" db="EMBL/GenBank/DDBJ databases">
        <title>The compact genome of Giardia muris reveals important steps in the evolution of intestinal protozoan parasites.</title>
        <authorList>
            <person name="Xu F."/>
            <person name="Jimenez-Gonzalez A."/>
            <person name="Einarsson E."/>
            <person name="Astvaldsson A."/>
            <person name="Peirasmaki D."/>
            <person name="Eckmann L."/>
            <person name="Andersson J.O."/>
            <person name="Svard S.G."/>
            <person name="Jerlstrom-Hultqvist J."/>
        </authorList>
    </citation>
    <scope>NUCLEOTIDE SEQUENCE [LARGE SCALE GENOMIC DNA]</scope>
    <source>
        <strain evidence="10 11">Roberts-Thomson</strain>
    </source>
</reference>
<evidence type="ECO:0000256" key="1">
    <source>
        <dbReference type="ARBA" id="ARBA00004138"/>
    </source>
</evidence>
<keyword evidence="6 9" id="KW-0175">Coiled coil</keyword>
<gene>
    <name evidence="10" type="ORF">GMRT_11255</name>
</gene>
<keyword evidence="11" id="KW-1185">Reference proteome</keyword>
<evidence type="ECO:0000256" key="9">
    <source>
        <dbReference type="SAM" id="Coils"/>
    </source>
</evidence>
<name>A0A4Z1SR34_GIAMU</name>
<dbReference type="SUPFAM" id="SSF50978">
    <property type="entry name" value="WD40 repeat-like"/>
    <property type="match status" value="1"/>
</dbReference>
<dbReference type="PANTHER" id="PTHR14885:SF1">
    <property type="entry name" value="CILIA- AND FLAGELLA-ASSOCIATED PROTEIN 43"/>
    <property type="match status" value="1"/>
</dbReference>
<proteinExistence type="predicted"/>
<dbReference type="Pfam" id="PF25828">
    <property type="entry name" value="CC_Cfap43"/>
    <property type="match status" value="1"/>
</dbReference>
<keyword evidence="8" id="KW-0966">Cell projection</keyword>
<evidence type="ECO:0000256" key="2">
    <source>
        <dbReference type="ARBA" id="ARBA00004245"/>
    </source>
</evidence>
<feature type="coiled-coil region" evidence="9">
    <location>
        <begin position="2988"/>
        <end position="3015"/>
    </location>
</feature>
<dbReference type="GO" id="GO:0005930">
    <property type="term" value="C:axoneme"/>
    <property type="evidence" value="ECO:0007669"/>
    <property type="project" value="TreeGrafter"/>
</dbReference>
<feature type="coiled-coil region" evidence="9">
    <location>
        <begin position="2328"/>
        <end position="2373"/>
    </location>
</feature>
<dbReference type="OrthoDB" id="64311at2759"/>
<evidence type="ECO:0000256" key="8">
    <source>
        <dbReference type="ARBA" id="ARBA00023273"/>
    </source>
</evidence>
<keyword evidence="5" id="KW-0677">Repeat</keyword>
<comment type="caution">
    <text evidence="10">The sequence shown here is derived from an EMBL/GenBank/DDBJ whole genome shotgun (WGS) entry which is preliminary data.</text>
</comment>
<evidence type="ECO:0000313" key="10">
    <source>
        <dbReference type="EMBL" id="TNJ28316.1"/>
    </source>
</evidence>
<evidence type="ECO:0000313" key="11">
    <source>
        <dbReference type="Proteomes" id="UP000315496"/>
    </source>
</evidence>
<evidence type="ECO:0000256" key="4">
    <source>
        <dbReference type="ARBA" id="ARBA00022574"/>
    </source>
</evidence>
<keyword evidence="4" id="KW-0853">WD repeat</keyword>
<comment type="subcellular location">
    <subcellularLocation>
        <location evidence="1">Cell projection</location>
        <location evidence="1">Cilium</location>
    </subcellularLocation>
    <subcellularLocation>
        <location evidence="2">Cytoplasm</location>
        <location evidence="2">Cytoskeleton</location>
    </subcellularLocation>
</comment>
<protein>
    <submittedName>
        <fullName evidence="10">Uncharacterized protein</fullName>
    </submittedName>
</protein>
<feature type="coiled-coil region" evidence="9">
    <location>
        <begin position="2934"/>
        <end position="2961"/>
    </location>
</feature>
<accession>A0A4Z1SR34</accession>
<dbReference type="PANTHER" id="PTHR14885">
    <property type="entry name" value="CILIA- AND FLAGELLA-ASSOCIATED PROTEIN 43-RELATED"/>
    <property type="match status" value="1"/>
</dbReference>
<evidence type="ECO:0000256" key="7">
    <source>
        <dbReference type="ARBA" id="ARBA00023212"/>
    </source>
</evidence>
<keyword evidence="7" id="KW-0206">Cytoskeleton</keyword>
<sequence>MSDRDLLVEVYAGEELFPLDGRAFYAKHQTVYVCDEFMQSRIFHTFEAQVTALATLPMGGLLLVATARKDGTFIEVVDGTNGDAVHSYVLPPDVGPAARMAVSPDGQALVLLTAYPIEALYLIRLNRMNDGLVLAQLDLTVYSPIVALSEEANASEEKISNWRALSFCPDDGGAIVCISKTIALLVLVQLTGNHCYLVARPIGQGFVQGAQGTNIDDFIEKNFISSLSFDVLHPLNPPEEASTDGFTVTTTLASPDGIWTAHSEEDVSKVLQNVFGQALPSADRDSASYLSLVERYCDLGYNSVSAPQGFSERVNIAYTDVFTHFYALPSVSATDWTETEQVLVGGRWGQKTSPRDFLRSRESRCLPAITAQTAFSFTGAHVWIPHRQACLLACRNLGLVAFFIPQRGRIDKANAERLLSSGVILFPPPPRTALVDMDFQFDNEDRDMHRWLELPELMLGLHDGLASNSIIYDLPHVPINDWYSGDRRLLSVSASFYREDGQMGADDNYIDRQDGRGGDSMSKLGILFICGFGDSTVRWYKYLLSDSDDDSGMQPLYAHTYLTLGPARYLHTLALKETSPYFTEKSPSQHQVCLAVTTEAIGYLPSFPIKEGTQANVSVIRPAVLHTVIPSLVFDGMNLRATHFRSLMNIRLMVEMQADVYKYTPTQAKVAYYALMKYHTGLLVNSPETIFRDFLRPPPQNPMHSCLINDRISTNPTLMLSDYVPLTTVLNLSGGKRAASVVRGSIATIPYGRLLSNSDAVYHCVFLGTLDTGRLYMMLHGDDKLLATNYFSCRLPLSILDTKWYIPDPITSLIAIPDLKFIITGHSSGYVRIFYCGFSNADSVSLRRRMLINLLHRIKVSELPITHLKFSTSYHQLVVLDAADNLFFFGGPQMEFVFCGMLQLKTQSYLSSLYEAINEGQGSDPFGYSAFSLHFQAYLLQKFNNLIIDGDSIATLLKYLDTAEALRGLELNQGRRAASCSIYLALTNATSNLHLDFLNQSVPTPAVPLTEDQKDNTKDVSRAAHGLLTAHQSTQVYSVPIRLASMEIDLDLPTSERMERPRGNDMKLMHALMNSFRPTYNPFIDPFVPLLYTTVTDLALTCEFIYVAFANGDILRLTYPDVDIGAIRSETSSIVLQADYAEALASSAERELDVLSGKYAKIVTDRLLLDPATMHPHVFRTSLPIKRLAVDPCAIPPPCSLCDILYVGLEDGRVQAYAGKHEVDQNMASRMAQYILETPLLGASGGDAIIKMSGPITSLSLIPEAGLLAVSDSRGATLVIPMPQLSSVYIKRVLAQVRDLQDISGPNVSQISATMVPAASDFICTTAGKTLDELDDVPHYLIRCFRSGEMNFSRLATNCSAVDSIGVGFADAQGNTLTYYNDHMSSFLTLLIANSAGSVILQQLPAQVVAGASQQIQAVNASLKNFAQLQASQDSLMLATASSKIFASWRVGMATRMRNRAGVMLLRDYQVAYRTYEQLIHALTATERVTDGPLWCTETSLTPPLSSHHPILLTQEAQALLQGSTTYNDMEQFLHFDELRHLASIANAHDAEVIGMASAAVQKAVSRMVAKVVLVNAPSHQDLSVRLAAQACALRFSNKLKEKSLEKTFEEVQKLRESCKELEADNMRVLTGNDLDVVYKNSTLQSLEALAKNKPVYGIGPGEHPSPFELSRTSTKVKSLTNLNRISSIKSMKEALSRITSRSTLSELDQLAQEEGKRIDVNKILLSSHRIPETTFRISNDVTVLARNYLFKHVSEVERMLRSSILRGFMYLSSLERILIHQSRQDEVGYAVCGLADPAVYIPSFPIPQTSESIMKKARKVCYLRSAQIASERYSIYAPQITLLKGLESSVKGKDNSVQLLFGLGAAPAGRNSVFIRKGTTDETGGEENAEQQLQKTLEYNPSTYYYKPDDPFFIVDSRVVISTSTDDEGGAATMELPTSQTLFSMLQLSTELSDRAPPVPYAQVTNSNVFGYVYPRLPPADILGSHDSLSLRRALFPESESAFVIRAKQQIILLRAIAILLMQDMNKKLAEERDRKYRIQSRIQELVTQLKDNGKEIIYIAKEETLLKLIEEQRARLFTELTDQGIGPEEAAARAAKAAVLNLPNEDYISNLVMENIDVQLLDVNTITGYSPDGATSGAKPCESLALMLGYNPYTGKQGTKEQSYSEYLTGALRQLAAPGPIEKIGTTVKDFLDTLTLEEAMHAVQRQGNEAEQRKFEESCLGLLDLNLRLAKFQDNTAVNSALLALTDEGLFRIEHLQTLIARMRKEERTKNNVTDREVLRLWYSYKRALYEMMRGAIDAANRVTVRDIPLPTSYGLDKCPGMKLSKEQEAEIEQYRARINELMDKRMKDRRNLEASCRTLREQAHELSLQFDAERLSGLRARRFNAELKLQAIQLAVSSMNLRILARHRQLDSEDVAARHVRGLVREATSLGQSETVLNALLDRLQQRMTILRTAEKVYLGGIKRELQDPGLLKYLRQRSNPKVTRNTIRTYFTSAPNIDHAIEGLRNTAEQRSGSFEAGMGTTYLSYASIQAINQGILAATDQQVAQVSKAYQEVLLANEDDALRWLAATHSLVGNKGDADFRDLLLESALADALFFETPTSSQPYPILIGDQDIPKMDLPALVSLPATENPLLVSIISRIIPLQSLPNISQLIGQVSSNANELTTFDVLRCTKLGLELQIYETTRFLQEVQTSLGSFKQEDTYYGTKVDESNHASLTLTRKNNTAFLDLPLVVLLTEGQIEGTRSWDAIVDTRPLVFGGVRVGLDIAKTEMRLGRQVSVDRPTDDFGADVDLDLAAEEQEDFILPDEASYAVLDKAYIDMLNDNIRALGERRSAVLMNLSRFRQKTKLVQHRIDILDWEKQDAVAQARDYQLIRLSKEMHEILRESTTTTEKRSREVNSVQRKLEHTRKTNILANNQIENRINAIPLEIKAIEQQNVALEARINELRAKNTQRRQAIPEADVDEVEVGSQAEADKKFRRIAALRKMKELSRAQEEELQFLMRELEKLRKRTYPSFD</sequence>
<evidence type="ECO:0000256" key="6">
    <source>
        <dbReference type="ARBA" id="ARBA00023054"/>
    </source>
</evidence>
<evidence type="ECO:0000256" key="3">
    <source>
        <dbReference type="ARBA" id="ARBA00022490"/>
    </source>
</evidence>
<evidence type="ECO:0000256" key="5">
    <source>
        <dbReference type="ARBA" id="ARBA00022737"/>
    </source>
</evidence>
<keyword evidence="3" id="KW-0963">Cytoplasm</keyword>
<dbReference type="EMBL" id="VDLU01000002">
    <property type="protein sequence ID" value="TNJ28316.1"/>
    <property type="molecule type" value="Genomic_DNA"/>
</dbReference>
<organism evidence="10 11">
    <name type="scientific">Giardia muris</name>
    <dbReference type="NCBI Taxonomy" id="5742"/>
    <lineage>
        <taxon>Eukaryota</taxon>
        <taxon>Metamonada</taxon>
        <taxon>Diplomonadida</taxon>
        <taxon>Hexamitidae</taxon>
        <taxon>Giardiinae</taxon>
        <taxon>Giardia</taxon>
    </lineage>
</organism>
<dbReference type="Proteomes" id="UP000315496">
    <property type="component" value="Chromosome 2"/>
</dbReference>
<dbReference type="VEuPathDB" id="GiardiaDB:GMRT_11255"/>